<name>A0ABD5ZIX3_9EURY</name>
<feature type="compositionally biased region" description="Acidic residues" evidence="1">
    <location>
        <begin position="138"/>
        <end position="147"/>
    </location>
</feature>
<evidence type="ECO:0000256" key="1">
    <source>
        <dbReference type="SAM" id="MobiDB-lite"/>
    </source>
</evidence>
<dbReference type="InterPro" id="IPR036465">
    <property type="entry name" value="vWFA_dom_sf"/>
</dbReference>
<dbReference type="Proteomes" id="UP001596481">
    <property type="component" value="Unassembled WGS sequence"/>
</dbReference>
<reference evidence="2 3" key="1">
    <citation type="journal article" date="2019" name="Int. J. Syst. Evol. Microbiol.">
        <title>The Global Catalogue of Microorganisms (GCM) 10K type strain sequencing project: providing services to taxonomists for standard genome sequencing and annotation.</title>
        <authorList>
            <consortium name="The Broad Institute Genomics Platform"/>
            <consortium name="The Broad Institute Genome Sequencing Center for Infectious Disease"/>
            <person name="Wu L."/>
            <person name="Ma J."/>
        </authorList>
    </citation>
    <scope>NUCLEOTIDE SEQUENCE [LARGE SCALE GENOMIC DNA]</scope>
    <source>
        <strain evidence="2 3">DSM 29988</strain>
    </source>
</reference>
<sequence>MAPGPDFFDGNDAGQTQPPGWQNVPDFRLARRHVVTELIRFTRTLRHAGVSVPANGSLDGASVLAVMGLSDRAAVADALRATLLVDAEDGDAFDEAFPDFWHRLRTGLDRIATDEGGLSPDGDESDDTERERPVAQLQEDESDDADTPETLGDAAAPEMGAGDEPGRVDVRIPTGMQHSTSERPASTDPGDGNARRYSAVGGREAIDGDTPPLSERDQAAVERFVDALATIPGRRSRRTEDGKRVDARRALRASIATGGTPIRLPTREPVVNELRCCLLVDVSGSVLDTVDRETLLAFAEALQTSARAGSVFLFDTDLVDATDQFARAKGNPAAALRAAEIDWGGGTRIGDAFETLRREHPHAIDRRTAVVVVSDGLDVGDQETLQRGVTWLAGRANALVWLNPLAVSPAYEPKSKGMATCLPYVDALFGFATPADLAEAARQLERRGTAGPIGYEYDPRRRRSRDGAASNATSNATPKTSDEGGVS</sequence>
<gene>
    <name evidence="2" type="ORF">ACFQJC_16550</name>
</gene>
<feature type="region of interest" description="Disordered" evidence="1">
    <location>
        <begin position="448"/>
        <end position="487"/>
    </location>
</feature>
<dbReference type="Pfam" id="PF05762">
    <property type="entry name" value="VWA_CoxE"/>
    <property type="match status" value="1"/>
</dbReference>
<evidence type="ECO:0000313" key="2">
    <source>
        <dbReference type="EMBL" id="MFC7205130.1"/>
    </source>
</evidence>
<comment type="caution">
    <text evidence="2">The sequence shown here is derived from an EMBL/GenBank/DDBJ whole genome shotgun (WGS) entry which is preliminary data.</text>
</comment>
<dbReference type="EMBL" id="JBHTAA010000005">
    <property type="protein sequence ID" value="MFC7205130.1"/>
    <property type="molecule type" value="Genomic_DNA"/>
</dbReference>
<dbReference type="SUPFAM" id="SSF53300">
    <property type="entry name" value="vWA-like"/>
    <property type="match status" value="1"/>
</dbReference>
<keyword evidence="3" id="KW-1185">Reference proteome</keyword>
<dbReference type="PANTHER" id="PTHR39338">
    <property type="entry name" value="BLL5662 PROTEIN-RELATED"/>
    <property type="match status" value="1"/>
</dbReference>
<dbReference type="Gene3D" id="3.40.50.410">
    <property type="entry name" value="von Willebrand factor, type A domain"/>
    <property type="match status" value="1"/>
</dbReference>
<proteinExistence type="predicted"/>
<dbReference type="CDD" id="cd00198">
    <property type="entry name" value="vWFA"/>
    <property type="match status" value="1"/>
</dbReference>
<dbReference type="InterPro" id="IPR008912">
    <property type="entry name" value="Uncharacterised_CoxE"/>
</dbReference>
<protein>
    <submittedName>
        <fullName evidence="2">VWA domain-containing protein</fullName>
    </submittedName>
</protein>
<feature type="region of interest" description="Disordered" evidence="1">
    <location>
        <begin position="1"/>
        <end position="24"/>
    </location>
</feature>
<accession>A0ABD5ZIX3</accession>
<dbReference type="PANTHER" id="PTHR39338:SF6">
    <property type="entry name" value="BLL5662 PROTEIN"/>
    <property type="match status" value="1"/>
</dbReference>
<feature type="compositionally biased region" description="Polar residues" evidence="1">
    <location>
        <begin position="470"/>
        <end position="479"/>
    </location>
</feature>
<dbReference type="AlphaFoldDB" id="A0ABD5ZIX3"/>
<organism evidence="2 3">
    <name type="scientific">Haloferax namakaokahaiae</name>
    <dbReference type="NCBI Taxonomy" id="1748331"/>
    <lineage>
        <taxon>Archaea</taxon>
        <taxon>Methanobacteriati</taxon>
        <taxon>Methanobacteriota</taxon>
        <taxon>Stenosarchaea group</taxon>
        <taxon>Halobacteria</taxon>
        <taxon>Halobacteriales</taxon>
        <taxon>Haloferacaceae</taxon>
        <taxon>Haloferax</taxon>
    </lineage>
</organism>
<evidence type="ECO:0000313" key="3">
    <source>
        <dbReference type="Proteomes" id="UP001596481"/>
    </source>
</evidence>
<dbReference type="RefSeq" id="WP_390225426.1">
    <property type="nucleotide sequence ID" value="NZ_JBHTAA010000005.1"/>
</dbReference>
<feature type="region of interest" description="Disordered" evidence="1">
    <location>
        <begin position="112"/>
        <end position="197"/>
    </location>
</feature>